<sequence>MKNTPSWLKSAIFYEVYPQSFLDTNGDGIGDIPGVIRKLDYIQSLGCNAVWLNPCFVSPFGDAGYDVSDYRKVDPRYGSNQDLIRLFKEAHKRGMKVTLDLVAGHTSVEHPWFQASASPSQNKYSNWYVWTDSAWTESTREMPLIRGFSDRNAAYMPNFFHFQPALNFGFQEPDPDKPWQLPTNHPDVIAVREEMKDIMRFWMDAGADGFRVDMASSLVKGDPEMKGTIAFWQDVRAMFDSEYPDCVLIAEWSFPKHALQAGFHMDFMIHFNTEAYTSLFRDERKRDGFLTPGTPYSHSFFDREGKGDITRFLRHFTEHFEATRDFGYISIPTGNHDLTRIRCHRTIGELKVAYAFLWSMPGVPYLYYGDEIGMRHIDGLSSKEGGFGRVGARTPMQWNRKKNAGFSTAPASKLYLPIDPSHARPNVEDQEANASSLLNHLRSMAKLRKAHPALGANGDFSVIHGKKGKYPFIFIRRYNDEKILVAVNPANRTELVKLDRKYSRLRPLKVAGVSLKRNGPDTELVMKGVSYALYLVESARQCTF</sequence>
<dbReference type="EMBL" id="CP136920">
    <property type="protein sequence ID" value="WOO43606.1"/>
    <property type="molecule type" value="Genomic_DNA"/>
</dbReference>
<dbReference type="InterPro" id="IPR006047">
    <property type="entry name" value="GH13_cat_dom"/>
</dbReference>
<dbReference type="Gene3D" id="3.90.400.10">
    <property type="entry name" value="Oligo-1,6-glucosidase, Domain 2"/>
    <property type="match status" value="1"/>
</dbReference>
<dbReference type="SMART" id="SM00642">
    <property type="entry name" value="Aamy"/>
    <property type="match status" value="1"/>
</dbReference>
<keyword evidence="3" id="KW-0378">Hydrolase</keyword>
<organism evidence="3 4">
    <name type="scientific">Rubellicoccus peritrichatus</name>
    <dbReference type="NCBI Taxonomy" id="3080537"/>
    <lineage>
        <taxon>Bacteria</taxon>
        <taxon>Pseudomonadati</taxon>
        <taxon>Verrucomicrobiota</taxon>
        <taxon>Opitutia</taxon>
        <taxon>Puniceicoccales</taxon>
        <taxon>Cerasicoccaceae</taxon>
        <taxon>Rubellicoccus</taxon>
    </lineage>
</organism>
<dbReference type="GO" id="GO:0009313">
    <property type="term" value="P:oligosaccharide catabolic process"/>
    <property type="evidence" value="ECO:0007669"/>
    <property type="project" value="TreeGrafter"/>
</dbReference>
<dbReference type="InterPro" id="IPR045857">
    <property type="entry name" value="O16G_dom_2"/>
</dbReference>
<keyword evidence="4" id="KW-1185">Reference proteome</keyword>
<dbReference type="Proteomes" id="UP001304300">
    <property type="component" value="Chromosome"/>
</dbReference>
<protein>
    <submittedName>
        <fullName evidence="3">Alpha-amylase family glycosyl hydrolase</fullName>
    </submittedName>
</protein>
<dbReference type="PANTHER" id="PTHR10357">
    <property type="entry name" value="ALPHA-AMYLASE FAMILY MEMBER"/>
    <property type="match status" value="1"/>
</dbReference>
<dbReference type="Pfam" id="PF00128">
    <property type="entry name" value="Alpha-amylase"/>
    <property type="match status" value="1"/>
</dbReference>
<evidence type="ECO:0000313" key="4">
    <source>
        <dbReference type="Proteomes" id="UP001304300"/>
    </source>
</evidence>
<feature type="domain" description="Glycosyl hydrolase family 13 catalytic" evidence="2">
    <location>
        <begin position="15"/>
        <end position="422"/>
    </location>
</feature>
<reference evidence="3 4" key="1">
    <citation type="submission" date="2023-10" db="EMBL/GenBank/DDBJ databases">
        <title>Rubellicoccus peritrichatus gen. nov., sp. nov., isolated from an algae of coral reef tank.</title>
        <authorList>
            <person name="Luo J."/>
        </authorList>
    </citation>
    <scope>NUCLEOTIDE SEQUENCE [LARGE SCALE GENOMIC DNA]</scope>
    <source>
        <strain evidence="3 4">CR14</strain>
    </source>
</reference>
<accession>A0AAQ3QVQ6</accession>
<dbReference type="KEGG" id="puo:RZN69_10950"/>
<dbReference type="PANTHER" id="PTHR10357:SF179">
    <property type="entry name" value="NEUTRAL AND BASIC AMINO ACID TRANSPORT PROTEIN RBAT"/>
    <property type="match status" value="1"/>
</dbReference>
<dbReference type="AlphaFoldDB" id="A0AAQ3QVQ6"/>
<dbReference type="SUPFAM" id="SSF51445">
    <property type="entry name" value="(Trans)glycosidases"/>
    <property type="match status" value="1"/>
</dbReference>
<evidence type="ECO:0000256" key="1">
    <source>
        <dbReference type="ARBA" id="ARBA00008061"/>
    </source>
</evidence>
<comment type="similarity">
    <text evidence="1">Belongs to the glycosyl hydrolase 13 family.</text>
</comment>
<dbReference type="Gene3D" id="3.20.20.80">
    <property type="entry name" value="Glycosidases"/>
    <property type="match status" value="1"/>
</dbReference>
<dbReference type="GO" id="GO:0004556">
    <property type="term" value="F:alpha-amylase activity"/>
    <property type="evidence" value="ECO:0007669"/>
    <property type="project" value="TreeGrafter"/>
</dbReference>
<dbReference type="RefSeq" id="WP_317836170.1">
    <property type="nucleotide sequence ID" value="NZ_CP136920.1"/>
</dbReference>
<evidence type="ECO:0000313" key="3">
    <source>
        <dbReference type="EMBL" id="WOO43606.1"/>
    </source>
</evidence>
<dbReference type="InterPro" id="IPR017853">
    <property type="entry name" value="GH"/>
</dbReference>
<gene>
    <name evidence="3" type="ORF">RZN69_10950</name>
</gene>
<proteinExistence type="inferred from homology"/>
<name>A0AAQ3QVQ6_9BACT</name>
<evidence type="ECO:0000259" key="2">
    <source>
        <dbReference type="SMART" id="SM00642"/>
    </source>
</evidence>